<accession>A0A4R5VZY3</accession>
<reference evidence="2 3" key="1">
    <citation type="submission" date="2019-03" db="EMBL/GenBank/DDBJ databases">
        <title>Sapientia aquatica gen. nov., sp. nov., isolated from a crater lake.</title>
        <authorList>
            <person name="Felfoldi T."/>
            <person name="Szabo A."/>
            <person name="Toth E."/>
            <person name="Schumann P."/>
            <person name="Keki Z."/>
            <person name="Marialigeti K."/>
            <person name="Mathe I."/>
        </authorList>
    </citation>
    <scope>NUCLEOTIDE SEQUENCE [LARGE SCALE GENOMIC DNA]</scope>
    <source>
        <strain evidence="2 3">SA-152</strain>
    </source>
</reference>
<evidence type="ECO:0000313" key="3">
    <source>
        <dbReference type="Proteomes" id="UP000294829"/>
    </source>
</evidence>
<sequence>MPTNSLQLQLAAASQMNTLLALIDTAQAPNIISELTKLEPLLTPIVFFSEIEIASPALIALPPYVESSPLWQRVSSQLTNNPASLTLIASPNTGQVLHDHLAAWMLVQLPTDNTEMVLALWDPIVLAALLGNPSDTSLYVTGPILTRSQREAFLVPINSWWYSARDGDIHQLVPKAPTPTPPLTAQPVTLPLLLTQQQLDALTDVNLPDQLLAYLYENQSNLIEPIPQKQRYETVRAALSQANQIGLQNMRDRLNYICATLIYGTQMHTNSSIRQLLQQVHEQQITLTQALEQFP</sequence>
<dbReference type="AlphaFoldDB" id="A0A4R5VZY3"/>
<dbReference type="RefSeq" id="WP_133328948.1">
    <property type="nucleotide sequence ID" value="NZ_SMYL01000006.1"/>
</dbReference>
<protein>
    <submittedName>
        <fullName evidence="2">DUF4123 domain-containing protein</fullName>
    </submittedName>
</protein>
<dbReference type="Pfam" id="PF13503">
    <property type="entry name" value="DUF4123"/>
    <property type="match status" value="1"/>
</dbReference>
<feature type="domain" description="DUF4123" evidence="1">
    <location>
        <begin position="21"/>
        <end position="134"/>
    </location>
</feature>
<dbReference type="InterPro" id="IPR025391">
    <property type="entry name" value="DUF4123"/>
</dbReference>
<proteinExistence type="predicted"/>
<organism evidence="2 3">
    <name type="scientific">Sapientia aquatica</name>
    <dbReference type="NCBI Taxonomy" id="1549640"/>
    <lineage>
        <taxon>Bacteria</taxon>
        <taxon>Pseudomonadati</taxon>
        <taxon>Pseudomonadota</taxon>
        <taxon>Betaproteobacteria</taxon>
        <taxon>Burkholderiales</taxon>
        <taxon>Oxalobacteraceae</taxon>
        <taxon>Sapientia</taxon>
    </lineage>
</organism>
<evidence type="ECO:0000259" key="1">
    <source>
        <dbReference type="Pfam" id="PF13503"/>
    </source>
</evidence>
<gene>
    <name evidence="2" type="ORF">E2I14_12335</name>
</gene>
<evidence type="ECO:0000313" key="2">
    <source>
        <dbReference type="EMBL" id="TDK65210.1"/>
    </source>
</evidence>
<dbReference type="OrthoDB" id="6008265at2"/>
<dbReference type="EMBL" id="SMYL01000006">
    <property type="protein sequence ID" value="TDK65210.1"/>
    <property type="molecule type" value="Genomic_DNA"/>
</dbReference>
<keyword evidence="3" id="KW-1185">Reference proteome</keyword>
<name>A0A4R5VZY3_9BURK</name>
<dbReference type="Proteomes" id="UP000294829">
    <property type="component" value="Unassembled WGS sequence"/>
</dbReference>
<comment type="caution">
    <text evidence="2">The sequence shown here is derived from an EMBL/GenBank/DDBJ whole genome shotgun (WGS) entry which is preliminary data.</text>
</comment>